<reference evidence="2 3" key="1">
    <citation type="journal article" date="2019" name="Gut">
        <title>Antibiotics-induced monodominance of a novel gut bacterial order.</title>
        <authorList>
            <person name="Hildebrand F."/>
            <person name="Moitinho-Silva L."/>
            <person name="Blasche S."/>
            <person name="Jahn M.T."/>
            <person name="Gossmann T.I."/>
            <person name="Heuerta-Cepas J."/>
            <person name="Hercog R."/>
            <person name="Luetge M."/>
            <person name="Bahram M."/>
            <person name="Pryszlak A."/>
            <person name="Alves R.J."/>
            <person name="Waszak S.M."/>
            <person name="Zhu A."/>
            <person name="Ye L."/>
            <person name="Costea P.I."/>
            <person name="Aalvink S."/>
            <person name="Belzer C."/>
            <person name="Forslund S.K."/>
            <person name="Sunagawa S."/>
            <person name="Hentschel U."/>
            <person name="Merten C."/>
            <person name="Patil K.R."/>
            <person name="Benes V."/>
            <person name="Bork P."/>
        </authorList>
    </citation>
    <scope>NUCLEOTIDE SEQUENCE [LARGE SCALE GENOMIC DNA]</scope>
    <source>
        <strain evidence="2 3">HDS1380</strain>
    </source>
</reference>
<evidence type="ECO:0000256" key="1">
    <source>
        <dbReference type="SAM" id="Phobius"/>
    </source>
</evidence>
<dbReference type="PROSITE" id="PS51257">
    <property type="entry name" value="PROKAR_LIPOPROTEIN"/>
    <property type="match status" value="1"/>
</dbReference>
<name>A0A4Q2KDY6_9FIRM</name>
<dbReference type="RefSeq" id="WP_129224120.1">
    <property type="nucleotide sequence ID" value="NZ_SDOZ01000002.1"/>
</dbReference>
<evidence type="ECO:0000313" key="2">
    <source>
        <dbReference type="EMBL" id="RXZ61431.1"/>
    </source>
</evidence>
<proteinExistence type="predicted"/>
<dbReference type="Proteomes" id="UP000291269">
    <property type="component" value="Unassembled WGS sequence"/>
</dbReference>
<evidence type="ECO:0000313" key="3">
    <source>
        <dbReference type="Proteomes" id="UP000291269"/>
    </source>
</evidence>
<keyword evidence="1" id="KW-0472">Membrane</keyword>
<keyword evidence="3" id="KW-1185">Reference proteome</keyword>
<keyword evidence="1" id="KW-1133">Transmembrane helix</keyword>
<dbReference type="AlphaFoldDB" id="A0A4Q2KDY6"/>
<protein>
    <recommendedName>
        <fullName evidence="4">Lipoprotein</fullName>
    </recommendedName>
</protein>
<organism evidence="2 3">
    <name type="scientific">Candidatus Borkfalkia ceftriaxoniphila</name>
    <dbReference type="NCBI Taxonomy" id="2508949"/>
    <lineage>
        <taxon>Bacteria</taxon>
        <taxon>Bacillati</taxon>
        <taxon>Bacillota</taxon>
        <taxon>Clostridia</taxon>
        <taxon>Christensenellales</taxon>
        <taxon>Christensenellaceae</taxon>
        <taxon>Candidatus Borkfalkia</taxon>
    </lineage>
</organism>
<gene>
    <name evidence="2" type="ORF">ESZ91_03305</name>
</gene>
<sequence length="146" mass="16666">MKNYKNILVMVVSAILSLMIFTGCEKSLMIDFQIGNAWPNHYDKEIVTIINSLNDISDSNIKLDKKYDEVFFEEQSLFFVTFKTRSGGGNIEKIEVNRRGNSVMIDIKGNEGMQAAITDHVVVLEVQKNLIVGVKKIYFTTNMDKY</sequence>
<feature type="transmembrane region" description="Helical" evidence="1">
    <location>
        <begin position="6"/>
        <end position="24"/>
    </location>
</feature>
<evidence type="ECO:0008006" key="4">
    <source>
        <dbReference type="Google" id="ProtNLM"/>
    </source>
</evidence>
<accession>A0A4Q2KDY6</accession>
<dbReference type="EMBL" id="SDOZ01000002">
    <property type="protein sequence ID" value="RXZ61431.1"/>
    <property type="molecule type" value="Genomic_DNA"/>
</dbReference>
<comment type="caution">
    <text evidence="2">The sequence shown here is derived from an EMBL/GenBank/DDBJ whole genome shotgun (WGS) entry which is preliminary data.</text>
</comment>
<keyword evidence="1" id="KW-0812">Transmembrane</keyword>